<keyword evidence="1 4" id="KW-0479">Metal-binding</keyword>
<evidence type="ECO:0000256" key="1">
    <source>
        <dbReference type="ARBA" id="ARBA00022723"/>
    </source>
</evidence>
<dbReference type="AlphaFoldDB" id="A0A0S7BQM7"/>
<dbReference type="Pfam" id="PF08240">
    <property type="entry name" value="ADH_N"/>
    <property type="match status" value="1"/>
</dbReference>
<evidence type="ECO:0000256" key="2">
    <source>
        <dbReference type="ARBA" id="ARBA00022833"/>
    </source>
</evidence>
<dbReference type="GO" id="GO:0008270">
    <property type="term" value="F:zinc ion binding"/>
    <property type="evidence" value="ECO:0007669"/>
    <property type="project" value="InterPro"/>
</dbReference>
<keyword evidence="7" id="KW-1185">Reference proteome</keyword>
<protein>
    <submittedName>
        <fullName evidence="6">Threonine dehydrogenase</fullName>
    </submittedName>
</protein>
<feature type="domain" description="Enoyl reductase (ER)" evidence="5">
    <location>
        <begin position="13"/>
        <end position="350"/>
    </location>
</feature>
<dbReference type="STRING" id="1678840.ATC1_13726"/>
<dbReference type="CDD" id="cd08236">
    <property type="entry name" value="sugar_DH"/>
    <property type="match status" value="1"/>
</dbReference>
<comment type="similarity">
    <text evidence="4">Belongs to the zinc-containing alcohol dehydrogenase family.</text>
</comment>
<dbReference type="InterPro" id="IPR050129">
    <property type="entry name" value="Zn_alcohol_dh"/>
</dbReference>
<dbReference type="Gene3D" id="3.90.180.10">
    <property type="entry name" value="Medium-chain alcohol dehydrogenases, catalytic domain"/>
    <property type="match status" value="1"/>
</dbReference>
<accession>A0A0S7BQM7</accession>
<comment type="cofactor">
    <cofactor evidence="4">
        <name>Zn(2+)</name>
        <dbReference type="ChEBI" id="CHEBI:29105"/>
    </cofactor>
</comment>
<keyword evidence="3" id="KW-0560">Oxidoreductase</keyword>
<keyword evidence="2 4" id="KW-0862">Zinc</keyword>
<dbReference type="Gene3D" id="3.40.50.720">
    <property type="entry name" value="NAD(P)-binding Rossmann-like Domain"/>
    <property type="match status" value="1"/>
</dbReference>
<dbReference type="InterPro" id="IPR002328">
    <property type="entry name" value="ADH_Zn_CS"/>
</dbReference>
<dbReference type="PANTHER" id="PTHR43401:SF2">
    <property type="entry name" value="L-THREONINE 3-DEHYDROGENASE"/>
    <property type="match status" value="1"/>
</dbReference>
<dbReference type="PANTHER" id="PTHR43401">
    <property type="entry name" value="L-THREONINE 3-DEHYDROGENASE"/>
    <property type="match status" value="1"/>
</dbReference>
<dbReference type="SMART" id="SM00829">
    <property type="entry name" value="PKS_ER"/>
    <property type="match status" value="1"/>
</dbReference>
<dbReference type="SUPFAM" id="SSF50129">
    <property type="entry name" value="GroES-like"/>
    <property type="match status" value="1"/>
</dbReference>
<gene>
    <name evidence="6" type="ORF">ATC1_13726</name>
</gene>
<reference evidence="6" key="1">
    <citation type="journal article" date="2015" name="Genome Announc.">
        <title>Draft Genome Sequence of Anaerolineae Strain TC1, a Novel Isolate from a Methanogenic Wastewater Treatment System.</title>
        <authorList>
            <person name="Matsuura N."/>
            <person name="Tourlousse D.M."/>
            <person name="Sun L."/>
            <person name="Toyonaga M."/>
            <person name="Kuroda K."/>
            <person name="Ohashi A."/>
            <person name="Cruz R."/>
            <person name="Yamaguchi T."/>
            <person name="Sekiguchi Y."/>
        </authorList>
    </citation>
    <scope>NUCLEOTIDE SEQUENCE [LARGE SCALE GENOMIC DNA]</scope>
    <source>
        <strain evidence="6">TC1</strain>
    </source>
</reference>
<name>A0A0S7BQM7_9CHLR</name>
<dbReference type="Pfam" id="PF00107">
    <property type="entry name" value="ADH_zinc_N"/>
    <property type="match status" value="1"/>
</dbReference>
<dbReference type="Proteomes" id="UP000053370">
    <property type="component" value="Unassembled WGS sequence"/>
</dbReference>
<dbReference type="InterPro" id="IPR020843">
    <property type="entry name" value="ER"/>
</dbReference>
<dbReference type="InterPro" id="IPR036291">
    <property type="entry name" value="NAD(P)-bd_dom_sf"/>
</dbReference>
<dbReference type="SUPFAM" id="SSF51735">
    <property type="entry name" value="NAD(P)-binding Rossmann-fold domains"/>
    <property type="match status" value="1"/>
</dbReference>
<evidence type="ECO:0000259" key="5">
    <source>
        <dbReference type="SMART" id="SM00829"/>
    </source>
</evidence>
<dbReference type="InterPro" id="IPR013149">
    <property type="entry name" value="ADH-like_C"/>
</dbReference>
<sequence length="355" mass="39148">MKMKMMKAAVLVANEDVRYMDYEEPLIQPGTVKVKVVVSGICGSDVPRVLHNGAHFYPIVLGHEFSGEVVEIGEGVSSVKVGDRVAGVPLIPCMQCDSCLKGNFALCRNYRFIGSREQGSNAEYIVIPEKNAVVFDQSISFEQGAMFEPSTVALHGVLQNDFRGGGLTAILGGGTIGIFTSQWVKLLGSRKTVVFDINQERLELAKRLGADEVINTNESGWLEKVQAITNGKGFDYLFETAGVIPTMKLSFELASNKARICFIGTPHSDLSFTPSEWEKLNRKEFYLTGSWMSYSAPFPGKEWLMTAEYFASGKLQFDEGLVGKRFPMSQAQEAFMLYKNPGAVNGRILLINDFS</sequence>
<proteinExistence type="inferred from homology"/>
<evidence type="ECO:0000313" key="6">
    <source>
        <dbReference type="EMBL" id="GAP40747.1"/>
    </source>
</evidence>
<evidence type="ECO:0000256" key="4">
    <source>
        <dbReference type="RuleBase" id="RU361277"/>
    </source>
</evidence>
<dbReference type="InterPro" id="IPR013154">
    <property type="entry name" value="ADH-like_N"/>
</dbReference>
<dbReference type="GO" id="GO:0016491">
    <property type="term" value="F:oxidoreductase activity"/>
    <property type="evidence" value="ECO:0007669"/>
    <property type="project" value="UniProtKB-KW"/>
</dbReference>
<dbReference type="EMBL" id="DF968181">
    <property type="protein sequence ID" value="GAP40747.1"/>
    <property type="molecule type" value="Genomic_DNA"/>
</dbReference>
<evidence type="ECO:0000313" key="7">
    <source>
        <dbReference type="Proteomes" id="UP000053370"/>
    </source>
</evidence>
<organism evidence="6">
    <name type="scientific">Flexilinea flocculi</name>
    <dbReference type="NCBI Taxonomy" id="1678840"/>
    <lineage>
        <taxon>Bacteria</taxon>
        <taxon>Bacillati</taxon>
        <taxon>Chloroflexota</taxon>
        <taxon>Anaerolineae</taxon>
        <taxon>Anaerolineales</taxon>
        <taxon>Anaerolineaceae</taxon>
        <taxon>Flexilinea</taxon>
    </lineage>
</organism>
<dbReference type="PROSITE" id="PS00059">
    <property type="entry name" value="ADH_ZINC"/>
    <property type="match status" value="1"/>
</dbReference>
<evidence type="ECO:0000256" key="3">
    <source>
        <dbReference type="ARBA" id="ARBA00023002"/>
    </source>
</evidence>
<dbReference type="InterPro" id="IPR011032">
    <property type="entry name" value="GroES-like_sf"/>
</dbReference>
<dbReference type="PATRIC" id="fig|1678840.3.peg.2088"/>